<organism evidence="1">
    <name type="scientific">Lepeophtheirus salmonis</name>
    <name type="common">Salmon louse</name>
    <name type="synonym">Caligus salmonis</name>
    <dbReference type="NCBI Taxonomy" id="72036"/>
    <lineage>
        <taxon>Eukaryota</taxon>
        <taxon>Metazoa</taxon>
        <taxon>Ecdysozoa</taxon>
        <taxon>Arthropoda</taxon>
        <taxon>Crustacea</taxon>
        <taxon>Multicrustacea</taxon>
        <taxon>Hexanauplia</taxon>
        <taxon>Copepoda</taxon>
        <taxon>Siphonostomatoida</taxon>
        <taxon>Caligidae</taxon>
        <taxon>Lepeophtheirus</taxon>
    </lineage>
</organism>
<protein>
    <submittedName>
        <fullName evidence="1">Uncharacterized protein</fullName>
    </submittedName>
</protein>
<accession>A0A0K2TEY0</accession>
<proteinExistence type="predicted"/>
<name>A0A0K2TEY0_LEPSM</name>
<dbReference type="AlphaFoldDB" id="A0A0K2TEY0"/>
<evidence type="ECO:0000313" key="1">
    <source>
        <dbReference type="EMBL" id="CDW24588.1"/>
    </source>
</evidence>
<dbReference type="EMBL" id="HACA01007227">
    <property type="protein sequence ID" value="CDW24588.1"/>
    <property type="molecule type" value="Transcribed_RNA"/>
</dbReference>
<sequence>MTIMTITETFVFMTGWTSSGSKQIHLLFLRLWLASIVKFSHPKKKHT</sequence>
<reference evidence="1" key="1">
    <citation type="submission" date="2014-05" db="EMBL/GenBank/DDBJ databases">
        <authorList>
            <person name="Chronopoulou M."/>
        </authorList>
    </citation>
    <scope>NUCLEOTIDE SEQUENCE</scope>
    <source>
        <tissue evidence="1">Whole organism</tissue>
    </source>
</reference>